<dbReference type="EMBL" id="CP000930">
    <property type="protein sequence ID" value="ABZ82937.1"/>
    <property type="molecule type" value="Genomic_DNA"/>
</dbReference>
<comment type="function">
    <text evidence="1">Removes C-terminal D-alanyl residues from sugar-peptide cell wall precursors.</text>
</comment>
<dbReference type="Pfam" id="PF00768">
    <property type="entry name" value="Peptidase_S11"/>
    <property type="match status" value="1"/>
</dbReference>
<dbReference type="Gene3D" id="2.60.410.10">
    <property type="entry name" value="D-Ala-D-Ala carboxypeptidase, C-terminal domain"/>
    <property type="match status" value="1"/>
</dbReference>
<dbReference type="InterPro" id="IPR001967">
    <property type="entry name" value="Peptidase_S11_N"/>
</dbReference>
<dbReference type="SUPFAM" id="SSF69189">
    <property type="entry name" value="Penicillin-binding protein associated domain"/>
    <property type="match status" value="1"/>
</dbReference>
<keyword evidence="10" id="KW-0573">Peptidoglycan synthesis</keyword>
<dbReference type="SMART" id="SM00936">
    <property type="entry name" value="PBP5_C"/>
    <property type="match status" value="1"/>
</dbReference>
<dbReference type="AlphaFoldDB" id="B0TEL8"/>
<gene>
    <name evidence="18" type="primary">dacA</name>
    <name evidence="18" type="ORF">HM1_0318</name>
</gene>
<dbReference type="EC" id="3.4.16.4" evidence="4"/>
<dbReference type="Proteomes" id="UP000008550">
    <property type="component" value="Chromosome"/>
</dbReference>
<keyword evidence="7 16" id="KW-0732">Signal</keyword>
<dbReference type="InterPro" id="IPR012338">
    <property type="entry name" value="Beta-lactam/transpept-like"/>
</dbReference>
<evidence type="ECO:0000256" key="10">
    <source>
        <dbReference type="ARBA" id="ARBA00022984"/>
    </source>
</evidence>
<dbReference type="Pfam" id="PF07943">
    <property type="entry name" value="PBP5_C"/>
    <property type="match status" value="1"/>
</dbReference>
<dbReference type="STRING" id="498761.HM1_0318"/>
<organism evidence="18 19">
    <name type="scientific">Heliobacterium modesticaldum (strain ATCC 51547 / Ice1)</name>
    <dbReference type="NCBI Taxonomy" id="498761"/>
    <lineage>
        <taxon>Bacteria</taxon>
        <taxon>Bacillati</taxon>
        <taxon>Bacillota</taxon>
        <taxon>Clostridia</taxon>
        <taxon>Eubacteriales</taxon>
        <taxon>Heliobacteriaceae</taxon>
        <taxon>Heliomicrobium</taxon>
    </lineage>
</organism>
<evidence type="ECO:0000256" key="15">
    <source>
        <dbReference type="RuleBase" id="RU004016"/>
    </source>
</evidence>
<evidence type="ECO:0000313" key="18">
    <source>
        <dbReference type="EMBL" id="ABZ82937.1"/>
    </source>
</evidence>
<reference evidence="18 19" key="1">
    <citation type="journal article" date="2008" name="J. Bacteriol.">
        <title>The genome of Heliobacterium modesticaldum, a phototrophic representative of the Firmicutes containing the simplest photosynthetic apparatus.</title>
        <authorList>
            <person name="Sattley W.M."/>
            <person name="Madigan M.T."/>
            <person name="Swingley W.D."/>
            <person name="Cheung P.C."/>
            <person name="Clocksin K.M."/>
            <person name="Conrad A.L."/>
            <person name="Dejesa L.C."/>
            <person name="Honchak B.M."/>
            <person name="Jung D.O."/>
            <person name="Karbach L.E."/>
            <person name="Kurdoglu A."/>
            <person name="Lahiri S."/>
            <person name="Mastrian S.D."/>
            <person name="Page L.E."/>
            <person name="Taylor H.L."/>
            <person name="Wang Z.T."/>
            <person name="Raymond J."/>
            <person name="Chen M."/>
            <person name="Blankenship R.E."/>
            <person name="Touchman J.W."/>
        </authorList>
    </citation>
    <scope>NUCLEOTIDE SEQUENCE [LARGE SCALE GENOMIC DNA]</scope>
    <source>
        <strain evidence="19">ATCC 51547 / Ice1</strain>
    </source>
</reference>
<feature type="active site" description="Acyl-ester intermediate" evidence="13">
    <location>
        <position position="62"/>
    </location>
</feature>
<feature type="active site" evidence="13">
    <location>
        <position position="122"/>
    </location>
</feature>
<evidence type="ECO:0000259" key="17">
    <source>
        <dbReference type="SMART" id="SM00936"/>
    </source>
</evidence>
<proteinExistence type="inferred from homology"/>
<comment type="pathway">
    <text evidence="2">Cell wall biogenesis; peptidoglycan biosynthesis.</text>
</comment>
<comment type="catalytic activity">
    <reaction evidence="12">
        <text>Preferential cleavage: (Ac)2-L-Lys-D-Ala-|-D-Ala. Also transpeptidation of peptidyl-alanyl moieties that are N-acyl substituents of D-alanine.</text>
        <dbReference type="EC" id="3.4.16.4"/>
    </reaction>
</comment>
<dbReference type="PANTHER" id="PTHR21581">
    <property type="entry name" value="D-ALANYL-D-ALANINE CARBOXYPEPTIDASE"/>
    <property type="match status" value="1"/>
</dbReference>
<protein>
    <recommendedName>
        <fullName evidence="4">serine-type D-Ala-D-Ala carboxypeptidase</fullName>
        <ecNumber evidence="4">3.4.16.4</ecNumber>
    </recommendedName>
</protein>
<evidence type="ECO:0000256" key="11">
    <source>
        <dbReference type="ARBA" id="ARBA00023316"/>
    </source>
</evidence>
<dbReference type="GO" id="GO:0008360">
    <property type="term" value="P:regulation of cell shape"/>
    <property type="evidence" value="ECO:0007669"/>
    <property type="project" value="UniProtKB-KW"/>
</dbReference>
<feature type="signal peptide" evidence="16">
    <location>
        <begin position="1"/>
        <end position="27"/>
    </location>
</feature>
<evidence type="ECO:0000256" key="9">
    <source>
        <dbReference type="ARBA" id="ARBA00022960"/>
    </source>
</evidence>
<dbReference type="InterPro" id="IPR012907">
    <property type="entry name" value="Peptidase_S11_C"/>
</dbReference>
<dbReference type="KEGG" id="hmo:HM1_0318"/>
<dbReference type="Gene3D" id="3.40.710.10">
    <property type="entry name" value="DD-peptidase/beta-lactamase superfamily"/>
    <property type="match status" value="1"/>
</dbReference>
<evidence type="ECO:0000313" key="19">
    <source>
        <dbReference type="Proteomes" id="UP000008550"/>
    </source>
</evidence>
<evidence type="ECO:0000256" key="14">
    <source>
        <dbReference type="PIRSR" id="PIRSR618044-2"/>
    </source>
</evidence>
<keyword evidence="11" id="KW-0961">Cell wall biogenesis/degradation</keyword>
<keyword evidence="19" id="KW-1185">Reference proteome</keyword>
<dbReference type="UniPathway" id="UPA00219"/>
<keyword evidence="9" id="KW-0133">Cell shape</keyword>
<dbReference type="GO" id="GO:0009252">
    <property type="term" value="P:peptidoglycan biosynthetic process"/>
    <property type="evidence" value="ECO:0007669"/>
    <property type="project" value="UniProtKB-UniPathway"/>
</dbReference>
<dbReference type="InterPro" id="IPR037167">
    <property type="entry name" value="Peptidase_S11_C_sf"/>
</dbReference>
<name>B0TEL8_HELMI</name>
<evidence type="ECO:0000256" key="4">
    <source>
        <dbReference type="ARBA" id="ARBA00012448"/>
    </source>
</evidence>
<sequence length="386" mass="42831">MKRSTFRLSLAMVFFFLASLIPVQAWAAPPLETQADSAVLMDPTTGAILFEKNSHKRVAPASVTKLMTLLVAFEAIEQGKASLDDKVVTSQRAFEMGGSQIYLEPGEEMVMRDLLISIAVHSANDACVAVAEHISGSYEAYVDDMNKKAQSLGLKDTHFMNPHGLPVDNHYTSAHDMAVIAREALKHPTLMQFVAIKHHKIRESSSKPMQLDNHNRLLWWYPGTDGFKTGWTSEAKYCLVSTVERDNLRLIASVFGVPEIRGHFKESMKLYNYGFSRYTFKSVAKPGEPLGEVAVGKGRKERVQVVAQGKPGLIVERGKEKGIESRVELEPYATAPIAQGQKLGDLVIVQNGQEVSRIDLVAKEDVPKGTLTMELTKIWQAMYGIR</sequence>
<accession>B0TEL8</accession>
<feature type="binding site" evidence="14">
    <location>
        <position position="228"/>
    </location>
    <ligand>
        <name>substrate</name>
    </ligand>
</feature>
<evidence type="ECO:0000256" key="16">
    <source>
        <dbReference type="SAM" id="SignalP"/>
    </source>
</evidence>
<keyword evidence="6" id="KW-0645">Protease</keyword>
<evidence type="ECO:0000256" key="13">
    <source>
        <dbReference type="PIRSR" id="PIRSR618044-1"/>
    </source>
</evidence>
<comment type="similarity">
    <text evidence="3 15">Belongs to the peptidase S11 family.</text>
</comment>
<evidence type="ECO:0000256" key="7">
    <source>
        <dbReference type="ARBA" id="ARBA00022729"/>
    </source>
</evidence>
<dbReference type="PRINTS" id="PR00725">
    <property type="entry name" value="DADACBPTASE1"/>
</dbReference>
<dbReference type="InterPro" id="IPR018044">
    <property type="entry name" value="Peptidase_S11"/>
</dbReference>
<evidence type="ECO:0000256" key="5">
    <source>
        <dbReference type="ARBA" id="ARBA00022645"/>
    </source>
</evidence>
<feature type="domain" description="Peptidase S11 D-Ala-D-Ala carboxypeptidase A C-terminal" evidence="17">
    <location>
        <begin position="278"/>
        <end position="368"/>
    </location>
</feature>
<evidence type="ECO:0000256" key="6">
    <source>
        <dbReference type="ARBA" id="ARBA00022670"/>
    </source>
</evidence>
<keyword evidence="8" id="KW-0378">Hydrolase</keyword>
<evidence type="ECO:0000256" key="12">
    <source>
        <dbReference type="ARBA" id="ARBA00034000"/>
    </source>
</evidence>
<evidence type="ECO:0000256" key="3">
    <source>
        <dbReference type="ARBA" id="ARBA00007164"/>
    </source>
</evidence>
<dbReference type="PANTHER" id="PTHR21581:SF6">
    <property type="entry name" value="TRAFFICKING PROTEIN PARTICLE COMPLEX SUBUNIT 12"/>
    <property type="match status" value="1"/>
</dbReference>
<dbReference type="GO" id="GO:0071555">
    <property type="term" value="P:cell wall organization"/>
    <property type="evidence" value="ECO:0007669"/>
    <property type="project" value="UniProtKB-KW"/>
</dbReference>
<dbReference type="InterPro" id="IPR015956">
    <property type="entry name" value="Peniciliin-bd_prot_C_sf"/>
</dbReference>
<feature type="chain" id="PRO_5002753222" description="serine-type D-Ala-D-Ala carboxypeptidase" evidence="16">
    <location>
        <begin position="28"/>
        <end position="386"/>
    </location>
</feature>
<dbReference type="SUPFAM" id="SSF56601">
    <property type="entry name" value="beta-lactamase/transpeptidase-like"/>
    <property type="match status" value="1"/>
</dbReference>
<keyword evidence="5 18" id="KW-0121">Carboxypeptidase</keyword>
<evidence type="ECO:0000256" key="8">
    <source>
        <dbReference type="ARBA" id="ARBA00022801"/>
    </source>
</evidence>
<evidence type="ECO:0000256" key="1">
    <source>
        <dbReference type="ARBA" id="ARBA00003217"/>
    </source>
</evidence>
<dbReference type="GO" id="GO:0006508">
    <property type="term" value="P:proteolysis"/>
    <property type="evidence" value="ECO:0007669"/>
    <property type="project" value="UniProtKB-KW"/>
</dbReference>
<dbReference type="RefSeq" id="WP_012281615.1">
    <property type="nucleotide sequence ID" value="NC_010337.2"/>
</dbReference>
<feature type="active site" description="Proton acceptor" evidence="13">
    <location>
        <position position="65"/>
    </location>
</feature>
<dbReference type="HOGENOM" id="CLU_027070_8_0_9"/>
<dbReference type="eggNOG" id="COG1686">
    <property type="taxonomic scope" value="Bacteria"/>
</dbReference>
<dbReference type="GO" id="GO:0009002">
    <property type="term" value="F:serine-type D-Ala-D-Ala carboxypeptidase activity"/>
    <property type="evidence" value="ECO:0007669"/>
    <property type="project" value="UniProtKB-EC"/>
</dbReference>
<evidence type="ECO:0000256" key="2">
    <source>
        <dbReference type="ARBA" id="ARBA00004752"/>
    </source>
</evidence>